<evidence type="ECO:0000256" key="1">
    <source>
        <dbReference type="ARBA" id="ARBA00008324"/>
    </source>
</evidence>
<evidence type="ECO:0000313" key="4">
    <source>
        <dbReference type="EMBL" id="SPQ23753.1"/>
    </source>
</evidence>
<dbReference type="Proteomes" id="UP000289323">
    <property type="component" value="Unassembled WGS sequence"/>
</dbReference>
<dbReference type="CDD" id="cd03443">
    <property type="entry name" value="PaaI_thioesterase"/>
    <property type="match status" value="1"/>
</dbReference>
<evidence type="ECO:0000259" key="3">
    <source>
        <dbReference type="Pfam" id="PF03061"/>
    </source>
</evidence>
<dbReference type="GO" id="GO:0047617">
    <property type="term" value="F:fatty acyl-CoA hydrolase activity"/>
    <property type="evidence" value="ECO:0007669"/>
    <property type="project" value="InterPro"/>
</dbReference>
<reference evidence="4 5" key="1">
    <citation type="submission" date="2018-04" db="EMBL/GenBank/DDBJ databases">
        <authorList>
            <person name="Huttner S."/>
            <person name="Dainat J."/>
        </authorList>
    </citation>
    <scope>NUCLEOTIDE SEQUENCE [LARGE SCALE GENOMIC DNA]</scope>
</reference>
<dbReference type="AlphaFoldDB" id="A0A446BMN8"/>
<dbReference type="PANTHER" id="PTHR21660:SF1">
    <property type="entry name" value="ACYL-COENZYME A THIOESTERASE 13"/>
    <property type="match status" value="1"/>
</dbReference>
<keyword evidence="2" id="KW-0378">Hydrolase</keyword>
<comment type="similarity">
    <text evidence="1">Belongs to the thioesterase PaaI family.</text>
</comment>
<sequence>MSPPSSKPQQQASKFLALSGEERVQEWTSRLFPGLAVHSVSSDPARPAVTFSFTVERQHCNRLNNMHGGCTASLFDLCTSCVLALVSRPGYWSFLGVSRTLNTTYLRPVPEGCAVLIECEITQVGQRLCSLRGVMRRASDGAVLATCEHGKVNNDPEAGGKL</sequence>
<dbReference type="Pfam" id="PF03061">
    <property type="entry name" value="4HBT"/>
    <property type="match status" value="1"/>
</dbReference>
<dbReference type="PANTHER" id="PTHR21660">
    <property type="entry name" value="THIOESTERASE SUPERFAMILY MEMBER-RELATED"/>
    <property type="match status" value="1"/>
</dbReference>
<evidence type="ECO:0000313" key="5">
    <source>
        <dbReference type="Proteomes" id="UP000289323"/>
    </source>
</evidence>
<organism evidence="4 5">
    <name type="scientific">Thermothielavioides terrestris</name>
    <dbReference type="NCBI Taxonomy" id="2587410"/>
    <lineage>
        <taxon>Eukaryota</taxon>
        <taxon>Fungi</taxon>
        <taxon>Dikarya</taxon>
        <taxon>Ascomycota</taxon>
        <taxon>Pezizomycotina</taxon>
        <taxon>Sordariomycetes</taxon>
        <taxon>Sordariomycetidae</taxon>
        <taxon>Sordariales</taxon>
        <taxon>Chaetomiaceae</taxon>
        <taxon>Thermothielavioides</taxon>
    </lineage>
</organism>
<evidence type="ECO:0000256" key="2">
    <source>
        <dbReference type="ARBA" id="ARBA00022801"/>
    </source>
</evidence>
<dbReference type="InterPro" id="IPR039298">
    <property type="entry name" value="ACOT13"/>
</dbReference>
<feature type="domain" description="Thioesterase" evidence="3">
    <location>
        <begin position="64"/>
        <end position="141"/>
    </location>
</feature>
<name>A0A446BMN8_9PEZI</name>
<gene>
    <name evidence="4" type="ORF">TT172_LOCUS6172</name>
</gene>
<dbReference type="Gene3D" id="3.10.129.10">
    <property type="entry name" value="Hotdog Thioesterase"/>
    <property type="match status" value="1"/>
</dbReference>
<dbReference type="InterPro" id="IPR029069">
    <property type="entry name" value="HotDog_dom_sf"/>
</dbReference>
<protein>
    <submittedName>
        <fullName evidence="4">1034ae61-d539-4fe5-b62f-ccb2de2c3d25</fullName>
    </submittedName>
</protein>
<dbReference type="InterPro" id="IPR006683">
    <property type="entry name" value="Thioestr_dom"/>
</dbReference>
<dbReference type="EMBL" id="OUUZ01000011">
    <property type="protein sequence ID" value="SPQ23753.1"/>
    <property type="molecule type" value="Genomic_DNA"/>
</dbReference>
<dbReference type="SUPFAM" id="SSF54637">
    <property type="entry name" value="Thioesterase/thiol ester dehydrase-isomerase"/>
    <property type="match status" value="1"/>
</dbReference>
<proteinExistence type="inferred from homology"/>
<accession>A0A446BMN8</accession>